<evidence type="ECO:0000313" key="13">
    <source>
        <dbReference type="Proteomes" id="UP000803884"/>
    </source>
</evidence>
<evidence type="ECO:0000256" key="11">
    <source>
        <dbReference type="SAM" id="MobiDB-lite"/>
    </source>
</evidence>
<dbReference type="Pfam" id="PF04140">
    <property type="entry name" value="ICMT"/>
    <property type="match status" value="1"/>
</dbReference>
<dbReference type="InterPro" id="IPR007269">
    <property type="entry name" value="ICMT_MeTrfase"/>
</dbReference>
<name>A0AB34KEM9_9PEZI</name>
<comment type="similarity">
    <text evidence="2 10">Belongs to the class VI-like SAM-binding methyltransferase superfamily. Isoprenylcysteine carboxyl methyltransferase family.</text>
</comment>
<evidence type="ECO:0000256" key="7">
    <source>
        <dbReference type="ARBA" id="ARBA00022692"/>
    </source>
</evidence>
<keyword evidence="6 10" id="KW-0949">S-adenosyl-L-methionine</keyword>
<keyword evidence="4 10" id="KW-0489">Methyltransferase</keyword>
<keyword evidence="10" id="KW-0256">Endoplasmic reticulum</keyword>
<dbReference type="EC" id="2.1.1.100" evidence="3 10"/>
<keyword evidence="5" id="KW-0808">Transferase</keyword>
<dbReference type="Proteomes" id="UP000803884">
    <property type="component" value="Unassembled WGS sequence"/>
</dbReference>
<keyword evidence="7 10" id="KW-0812">Transmembrane</keyword>
<comment type="caution">
    <text evidence="12">The sequence shown here is derived from an EMBL/GenBank/DDBJ whole genome shotgun (WGS) entry which is preliminary data.</text>
</comment>
<dbReference type="GeneID" id="96009435"/>
<dbReference type="GO" id="GO:0004671">
    <property type="term" value="F:protein C-terminal S-isoprenylcysteine carboxyl O-methyltransferase activity"/>
    <property type="evidence" value="ECO:0007669"/>
    <property type="project" value="UniProtKB-EC"/>
</dbReference>
<feature type="transmembrane region" description="Helical" evidence="10">
    <location>
        <begin position="90"/>
        <end position="109"/>
    </location>
</feature>
<feature type="compositionally biased region" description="Low complexity" evidence="11">
    <location>
        <begin position="1"/>
        <end position="22"/>
    </location>
</feature>
<feature type="transmembrane region" description="Helical" evidence="10">
    <location>
        <begin position="116"/>
        <end position="134"/>
    </location>
</feature>
<keyword evidence="8 10" id="KW-1133">Transmembrane helix</keyword>
<evidence type="ECO:0000256" key="1">
    <source>
        <dbReference type="ARBA" id="ARBA00004141"/>
    </source>
</evidence>
<comment type="subcellular location">
    <subcellularLocation>
        <location evidence="10">Endoplasmic reticulum membrane</location>
        <topology evidence="10">Multi-pass membrane protein</topology>
    </subcellularLocation>
    <subcellularLocation>
        <location evidence="1">Membrane</location>
        <topology evidence="1">Multi-pass membrane protein</topology>
    </subcellularLocation>
</comment>
<evidence type="ECO:0000256" key="9">
    <source>
        <dbReference type="ARBA" id="ARBA00023136"/>
    </source>
</evidence>
<evidence type="ECO:0000256" key="5">
    <source>
        <dbReference type="ARBA" id="ARBA00022679"/>
    </source>
</evidence>
<sequence length="304" mass="34154">MARPSTSSSAASGQSSGQQANGHLAPSSDSNTVRRSTQDSSKEDTDETPDRIQYDYADVQSPFTSKPLPYDPTLLPDGKRSLSSIGAQSFWLGFALATSLVLGAQTAYFDYPIWRLFAFVASLSLFHFLEYWTTATYNVPVVRASSFLLFTNGTAYNVAHTCAMLEIVVSTFAFPRFQAKYCNTITISIGLFLIIFGQATRSLAMATAGTNFNHTPQMVKKVDHELVTRGVYAYSRHPSYFAFFWWAIGTQLLVGNKLCLIAYVVVLWKFFHDRIQREERSLVQFFGSEYEAYRKRTRTGIPFI</sequence>
<gene>
    <name evidence="12" type="ORF">WHR41_07993</name>
</gene>
<proteinExistence type="inferred from homology"/>
<dbReference type="RefSeq" id="XP_069226245.1">
    <property type="nucleotide sequence ID" value="XM_069376597.1"/>
</dbReference>
<feature type="transmembrane region" description="Helical" evidence="10">
    <location>
        <begin position="243"/>
        <end position="271"/>
    </location>
</feature>
<organism evidence="12 13">
    <name type="scientific">Cladosporium halotolerans</name>
    <dbReference type="NCBI Taxonomy" id="1052096"/>
    <lineage>
        <taxon>Eukaryota</taxon>
        <taxon>Fungi</taxon>
        <taxon>Dikarya</taxon>
        <taxon>Ascomycota</taxon>
        <taxon>Pezizomycotina</taxon>
        <taxon>Dothideomycetes</taxon>
        <taxon>Dothideomycetidae</taxon>
        <taxon>Cladosporiales</taxon>
        <taxon>Cladosporiaceae</taxon>
        <taxon>Cladosporium</taxon>
    </lineage>
</organism>
<evidence type="ECO:0000256" key="4">
    <source>
        <dbReference type="ARBA" id="ARBA00022603"/>
    </source>
</evidence>
<evidence type="ECO:0000256" key="6">
    <source>
        <dbReference type="ARBA" id="ARBA00022691"/>
    </source>
</evidence>
<accession>A0AB34KEM9</accession>
<dbReference type="Gene3D" id="1.20.120.1630">
    <property type="match status" value="1"/>
</dbReference>
<feature type="transmembrane region" description="Helical" evidence="10">
    <location>
        <begin position="154"/>
        <end position="174"/>
    </location>
</feature>
<evidence type="ECO:0000313" key="12">
    <source>
        <dbReference type="EMBL" id="KAL1583138.1"/>
    </source>
</evidence>
<protein>
    <recommendedName>
        <fullName evidence="3 10">Protein-S-isoprenylcysteine O-methyltransferase</fullName>
        <ecNumber evidence="3 10">2.1.1.100</ecNumber>
    </recommendedName>
</protein>
<feature type="compositionally biased region" description="Basic and acidic residues" evidence="11">
    <location>
        <begin position="36"/>
        <end position="53"/>
    </location>
</feature>
<dbReference type="EMBL" id="JAAQHG020000038">
    <property type="protein sequence ID" value="KAL1583138.1"/>
    <property type="molecule type" value="Genomic_DNA"/>
</dbReference>
<dbReference type="PANTHER" id="PTHR12714">
    <property type="entry name" value="PROTEIN-S ISOPRENYLCYSTEINE O-METHYLTRANSFERASE"/>
    <property type="match status" value="1"/>
</dbReference>
<reference evidence="12 13" key="1">
    <citation type="journal article" date="2020" name="Microbiol. Resour. Announc.">
        <title>Draft Genome Sequence of a Cladosporium Species Isolated from the Mesophotic Ascidian Didemnum maculosum.</title>
        <authorList>
            <person name="Gioti A."/>
            <person name="Siaperas R."/>
            <person name="Nikolaivits E."/>
            <person name="Le Goff G."/>
            <person name="Ouazzani J."/>
            <person name="Kotoulas G."/>
            <person name="Topakas E."/>
        </authorList>
    </citation>
    <scope>NUCLEOTIDE SEQUENCE [LARGE SCALE GENOMIC DNA]</scope>
    <source>
        <strain evidence="12 13">TM138-S3</strain>
    </source>
</reference>
<evidence type="ECO:0000256" key="2">
    <source>
        <dbReference type="ARBA" id="ARBA00009140"/>
    </source>
</evidence>
<evidence type="ECO:0000256" key="3">
    <source>
        <dbReference type="ARBA" id="ARBA00012151"/>
    </source>
</evidence>
<evidence type="ECO:0000256" key="8">
    <source>
        <dbReference type="ARBA" id="ARBA00022989"/>
    </source>
</evidence>
<keyword evidence="13" id="KW-1185">Reference proteome</keyword>
<feature type="transmembrane region" description="Helical" evidence="10">
    <location>
        <begin position="181"/>
        <end position="199"/>
    </location>
</feature>
<dbReference type="InterPro" id="IPR025770">
    <property type="entry name" value="PPMT_MeTrfase"/>
</dbReference>
<comment type="catalytic activity">
    <reaction evidence="10">
        <text>[protein]-C-terminal S-[(2E,6E)-farnesyl]-L-cysteine + S-adenosyl-L-methionine = [protein]-C-terminal S-[(2E,6E)-farnesyl]-L-cysteine methyl ester + S-adenosyl-L-homocysteine</text>
        <dbReference type="Rhea" id="RHEA:21672"/>
        <dbReference type="Rhea" id="RHEA-COMP:12125"/>
        <dbReference type="Rhea" id="RHEA-COMP:12126"/>
        <dbReference type="ChEBI" id="CHEBI:57856"/>
        <dbReference type="ChEBI" id="CHEBI:59789"/>
        <dbReference type="ChEBI" id="CHEBI:90510"/>
        <dbReference type="ChEBI" id="CHEBI:90511"/>
        <dbReference type="EC" id="2.1.1.100"/>
    </reaction>
</comment>
<dbReference type="PANTHER" id="PTHR12714:SF9">
    <property type="entry name" value="PROTEIN-S-ISOPRENYLCYSTEINE O-METHYLTRANSFERASE"/>
    <property type="match status" value="1"/>
</dbReference>
<dbReference type="GO" id="GO:0005789">
    <property type="term" value="C:endoplasmic reticulum membrane"/>
    <property type="evidence" value="ECO:0007669"/>
    <property type="project" value="UniProtKB-SubCell"/>
</dbReference>
<dbReference type="GO" id="GO:0032259">
    <property type="term" value="P:methylation"/>
    <property type="evidence" value="ECO:0007669"/>
    <property type="project" value="UniProtKB-KW"/>
</dbReference>
<keyword evidence="9 10" id="KW-0472">Membrane</keyword>
<feature type="region of interest" description="Disordered" evidence="11">
    <location>
        <begin position="1"/>
        <end position="53"/>
    </location>
</feature>
<dbReference type="AlphaFoldDB" id="A0AB34KEM9"/>
<evidence type="ECO:0000256" key="10">
    <source>
        <dbReference type="RuleBase" id="RU362022"/>
    </source>
</evidence>
<dbReference type="PROSITE" id="PS51564">
    <property type="entry name" value="SAM_ICMT"/>
    <property type="match status" value="1"/>
</dbReference>